<name>A0A1E4T0K4_9ASCO</name>
<organism evidence="2 3">
    <name type="scientific">[Candida] arabinofermentans NRRL YB-2248</name>
    <dbReference type="NCBI Taxonomy" id="983967"/>
    <lineage>
        <taxon>Eukaryota</taxon>
        <taxon>Fungi</taxon>
        <taxon>Dikarya</taxon>
        <taxon>Ascomycota</taxon>
        <taxon>Saccharomycotina</taxon>
        <taxon>Pichiomycetes</taxon>
        <taxon>Pichiales</taxon>
        <taxon>Pichiaceae</taxon>
        <taxon>Ogataea</taxon>
        <taxon>Ogataea/Candida clade</taxon>
    </lineage>
</organism>
<proteinExistence type="predicted"/>
<sequence>MKHGILLLIIALAQISLAFTTFCKCDCEINYQIFNLKDASLEDSKLENSCKSCSLEFCLAQSIELCTDTDENKEFMTAVCFRKYGHMKLTTSTTHQLLTHQQRESLTRTSSSYMASLR</sequence>
<protein>
    <submittedName>
        <fullName evidence="2">Uncharacterized protein</fullName>
    </submittedName>
</protein>
<evidence type="ECO:0000256" key="1">
    <source>
        <dbReference type="SAM" id="SignalP"/>
    </source>
</evidence>
<dbReference type="EMBL" id="KV453853">
    <property type="protein sequence ID" value="ODV85268.1"/>
    <property type="molecule type" value="Genomic_DNA"/>
</dbReference>
<reference evidence="3" key="1">
    <citation type="submission" date="2016-04" db="EMBL/GenBank/DDBJ databases">
        <title>Comparative genomics of biotechnologically important yeasts.</title>
        <authorList>
            <consortium name="DOE Joint Genome Institute"/>
            <person name="Riley R."/>
            <person name="Haridas S."/>
            <person name="Wolfe K.H."/>
            <person name="Lopes M.R."/>
            <person name="Hittinger C.T."/>
            <person name="Goker M."/>
            <person name="Salamov A."/>
            <person name="Wisecaver J."/>
            <person name="Long T.M."/>
            <person name="Aerts A.L."/>
            <person name="Barry K."/>
            <person name="Choi C."/>
            <person name="Clum A."/>
            <person name="Coughlan A.Y."/>
            <person name="Deshpande S."/>
            <person name="Douglass A.P."/>
            <person name="Hanson S.J."/>
            <person name="Klenk H.-P."/>
            <person name="Labutti K."/>
            <person name="Lapidus A."/>
            <person name="Lindquist E."/>
            <person name="Lipzen A."/>
            <person name="Meier-Kolthoff J.P."/>
            <person name="Ohm R.A."/>
            <person name="Otillar R.P."/>
            <person name="Pangilinan J."/>
            <person name="Peng Y."/>
            <person name="Rokas A."/>
            <person name="Rosa C.A."/>
            <person name="Scheuner C."/>
            <person name="Sibirny A.A."/>
            <person name="Slot J.C."/>
            <person name="Stielow J.B."/>
            <person name="Sun H."/>
            <person name="Kurtzman C.P."/>
            <person name="Blackwell M."/>
            <person name="Grigoriev I.V."/>
            <person name="Jeffries T.W."/>
        </authorList>
    </citation>
    <scope>NUCLEOTIDE SEQUENCE [LARGE SCALE GENOMIC DNA]</scope>
    <source>
        <strain evidence="3">NRRL YB-2248</strain>
    </source>
</reference>
<dbReference type="OrthoDB" id="2142503at2759"/>
<keyword evidence="3" id="KW-1185">Reference proteome</keyword>
<feature type="chain" id="PRO_5009162990" evidence="1">
    <location>
        <begin position="19"/>
        <end position="118"/>
    </location>
</feature>
<feature type="signal peptide" evidence="1">
    <location>
        <begin position="1"/>
        <end position="18"/>
    </location>
</feature>
<dbReference type="Proteomes" id="UP000094801">
    <property type="component" value="Unassembled WGS sequence"/>
</dbReference>
<evidence type="ECO:0000313" key="3">
    <source>
        <dbReference type="Proteomes" id="UP000094801"/>
    </source>
</evidence>
<accession>A0A1E4T0K4</accession>
<keyword evidence="1" id="KW-0732">Signal</keyword>
<evidence type="ECO:0000313" key="2">
    <source>
        <dbReference type="EMBL" id="ODV85268.1"/>
    </source>
</evidence>
<dbReference type="AlphaFoldDB" id="A0A1E4T0K4"/>
<gene>
    <name evidence="2" type="ORF">CANARDRAFT_164402</name>
</gene>